<evidence type="ECO:0000256" key="2">
    <source>
        <dbReference type="ARBA" id="ARBA00007381"/>
    </source>
</evidence>
<sequence length="639" mass="68789">MGKVIGIDLGTTNSCVAVMEGSTPKVIENSEGTRTTPSIVAFTDEGERLVGQPAKRQAVTNPERTFFAIKRLIGRTFDDPMTKKDMGLVPYHIVKGGNNDAWVEADGKQMSPSQISAFTLQKMKETAESYLGQPVTQAVITVPAYFNDAQRQATKDAGKIAGLEVLRIINEPTAAALAYGLDKKQTGMIAVYDLGGGTFDVSVLEIGDGVFEVKSTNGDTFLGGEDFDNRIVEYLAAEFKKEQGIDLTKDKLALQRLKEAAEKAKIELSSAAQTEINLPYITADASGPKHLALKLSRAKYEQLVDDLVQKTIEPCRKALKDAGISPGDIDEVVLVGGMTRMPKIQEVVKQFFGKEPHKGVNPDEVVAIGAAIQAGVLQGDVKDVLLLDVTPLSLGIETLGGVFTRLIDRNTTIPTKKSQVFSTAEDNQNAVTIRVFQGEREMAADNKLLGQFDLVGIPPAPRGVPQIEVTFDIDANGIVNVTAKDKATAKEHQIRIQASGGLSDADIEKMVKDAEAHAEEDKKRRELVEARNQGESLIHATEKSVAEHGDKVSEADKQGITTAIDALRQALAAEDVEVIKARTTDLMQASMKLGEAMYAAAQAGGEGGEQPEGGDEAQKDDVIDADFQEVDEGDKKKRA</sequence>
<evidence type="ECO:0000256" key="12">
    <source>
        <dbReference type="SAM" id="MobiDB-lite"/>
    </source>
</evidence>
<dbReference type="AlphaFoldDB" id="A0A937CZD1"/>
<organism evidence="13 14">
    <name type="scientific">Microvirga aerilata</name>
    <dbReference type="NCBI Taxonomy" id="670292"/>
    <lineage>
        <taxon>Bacteria</taxon>
        <taxon>Pseudomonadati</taxon>
        <taxon>Pseudomonadota</taxon>
        <taxon>Alphaproteobacteria</taxon>
        <taxon>Hyphomicrobiales</taxon>
        <taxon>Methylobacteriaceae</taxon>
        <taxon>Microvirga</taxon>
    </lineage>
</organism>
<dbReference type="FunFam" id="1.20.1270.10:FF:000001">
    <property type="entry name" value="Molecular chaperone DnaK"/>
    <property type="match status" value="1"/>
</dbReference>
<name>A0A937CZD1_9HYPH</name>
<evidence type="ECO:0000256" key="8">
    <source>
        <dbReference type="ARBA" id="ARBA00023186"/>
    </source>
</evidence>
<dbReference type="GO" id="GO:0005737">
    <property type="term" value="C:cytoplasm"/>
    <property type="evidence" value="ECO:0007669"/>
    <property type="project" value="UniProtKB-ARBA"/>
</dbReference>
<keyword evidence="11" id="KW-0175">Coiled coil</keyword>
<dbReference type="PRINTS" id="PR00301">
    <property type="entry name" value="HEATSHOCK70"/>
</dbReference>
<keyword evidence="4 9" id="KW-0597">Phosphoprotein</keyword>
<dbReference type="EMBL" id="JAEQMY010000008">
    <property type="protein sequence ID" value="MBL0403892.1"/>
    <property type="molecule type" value="Genomic_DNA"/>
</dbReference>
<evidence type="ECO:0000256" key="3">
    <source>
        <dbReference type="ARBA" id="ARBA00014415"/>
    </source>
</evidence>
<dbReference type="NCBIfam" id="TIGR02350">
    <property type="entry name" value="prok_dnaK"/>
    <property type="match status" value="1"/>
</dbReference>
<dbReference type="PANTHER" id="PTHR19375">
    <property type="entry name" value="HEAT SHOCK PROTEIN 70KDA"/>
    <property type="match status" value="1"/>
</dbReference>
<dbReference type="HAMAP" id="MF_00332">
    <property type="entry name" value="DnaK"/>
    <property type="match status" value="1"/>
</dbReference>
<feature type="modified residue" description="Phosphothreonine; by autocatalysis" evidence="9">
    <location>
        <position position="198"/>
    </location>
</feature>
<dbReference type="Gene3D" id="3.90.640.10">
    <property type="entry name" value="Actin, Chain A, domain 4"/>
    <property type="match status" value="1"/>
</dbReference>
<comment type="function">
    <text evidence="1 9">Acts as a chaperone.</text>
</comment>
<feature type="compositionally biased region" description="Basic and acidic residues" evidence="12">
    <location>
        <begin position="540"/>
        <end position="554"/>
    </location>
</feature>
<proteinExistence type="evidence at transcript level"/>
<dbReference type="Proteomes" id="UP000605848">
    <property type="component" value="Unassembled WGS sequence"/>
</dbReference>
<keyword evidence="14" id="KW-1185">Reference proteome</keyword>
<keyword evidence="6 9" id="KW-0067">ATP-binding</keyword>
<dbReference type="FunFam" id="3.30.30.30:FF:000003">
    <property type="entry name" value="Heat shock protein 9"/>
    <property type="match status" value="1"/>
</dbReference>
<keyword evidence="8 9" id="KW-0143">Chaperone</keyword>
<comment type="induction">
    <text evidence="9">By stress conditions e.g. heat shock.</text>
</comment>
<dbReference type="CDD" id="cd11733">
    <property type="entry name" value="ASKHA_NBD_HSP70_HSPA9"/>
    <property type="match status" value="1"/>
</dbReference>
<dbReference type="NCBIfam" id="NF003520">
    <property type="entry name" value="PRK05183.1"/>
    <property type="match status" value="1"/>
</dbReference>
<evidence type="ECO:0000256" key="9">
    <source>
        <dbReference type="HAMAP-Rule" id="MF_00332"/>
    </source>
</evidence>
<feature type="region of interest" description="Disordered" evidence="12">
    <location>
        <begin position="532"/>
        <end position="554"/>
    </location>
</feature>
<dbReference type="PROSITE" id="PS01036">
    <property type="entry name" value="HSP70_3"/>
    <property type="match status" value="1"/>
</dbReference>
<dbReference type="RefSeq" id="WP_202057810.1">
    <property type="nucleotide sequence ID" value="NZ_JAEQMY010000008.1"/>
</dbReference>
<keyword evidence="5 9" id="KW-0547">Nucleotide-binding</keyword>
<dbReference type="InterPro" id="IPR029048">
    <property type="entry name" value="HSP70_C_sf"/>
</dbReference>
<dbReference type="PROSITE" id="PS00297">
    <property type="entry name" value="HSP70_1"/>
    <property type="match status" value="1"/>
</dbReference>
<dbReference type="Gene3D" id="2.60.34.10">
    <property type="entry name" value="Substrate Binding Domain Of DNAk, Chain A, domain 1"/>
    <property type="match status" value="1"/>
</dbReference>
<dbReference type="FunFam" id="3.30.420.40:FF:000004">
    <property type="entry name" value="Molecular chaperone DnaK"/>
    <property type="match status" value="1"/>
</dbReference>
<feature type="coiled-coil region" evidence="11">
    <location>
        <begin position="247"/>
        <end position="274"/>
    </location>
</feature>
<dbReference type="FunFam" id="2.60.34.10:FF:000014">
    <property type="entry name" value="Chaperone protein DnaK HSP70"/>
    <property type="match status" value="1"/>
</dbReference>
<dbReference type="GO" id="GO:0051082">
    <property type="term" value="F:unfolded protein binding"/>
    <property type="evidence" value="ECO:0007669"/>
    <property type="project" value="InterPro"/>
</dbReference>
<dbReference type="SUPFAM" id="SSF53067">
    <property type="entry name" value="Actin-like ATPase domain"/>
    <property type="match status" value="2"/>
</dbReference>
<dbReference type="InterPro" id="IPR018181">
    <property type="entry name" value="Heat_shock_70_CS"/>
</dbReference>
<dbReference type="FunFam" id="3.90.640.10:FF:000003">
    <property type="entry name" value="Molecular chaperone DnaK"/>
    <property type="match status" value="1"/>
</dbReference>
<protein>
    <recommendedName>
        <fullName evidence="3 9">Chaperone protein DnaK</fullName>
    </recommendedName>
    <alternativeName>
        <fullName evidence="9">HSP70</fullName>
    </alternativeName>
    <alternativeName>
        <fullName evidence="9">Heat shock 70 kDa protein</fullName>
    </alternativeName>
    <alternativeName>
        <fullName evidence="9">Heat shock protein 70</fullName>
    </alternativeName>
</protein>
<evidence type="ECO:0000256" key="11">
    <source>
        <dbReference type="SAM" id="Coils"/>
    </source>
</evidence>
<dbReference type="InterPro" id="IPR013126">
    <property type="entry name" value="Hsp_70_fam"/>
</dbReference>
<evidence type="ECO:0000256" key="1">
    <source>
        <dbReference type="ARBA" id="ARBA00002290"/>
    </source>
</evidence>
<comment type="similarity">
    <text evidence="2 9 10">Belongs to the heat shock protein 70 family.</text>
</comment>
<dbReference type="FunFam" id="3.30.420.40:FF:000020">
    <property type="entry name" value="Chaperone protein HscA homolog"/>
    <property type="match status" value="1"/>
</dbReference>
<evidence type="ECO:0000256" key="10">
    <source>
        <dbReference type="RuleBase" id="RU003322"/>
    </source>
</evidence>
<dbReference type="SUPFAM" id="SSF100920">
    <property type="entry name" value="Heat shock protein 70kD (HSP70), peptide-binding domain"/>
    <property type="match status" value="1"/>
</dbReference>
<dbReference type="SUPFAM" id="SSF100934">
    <property type="entry name" value="Heat shock protein 70kD (HSP70), C-terminal subdomain"/>
    <property type="match status" value="1"/>
</dbReference>
<dbReference type="InterPro" id="IPR029047">
    <property type="entry name" value="HSP70_peptide-bd_sf"/>
</dbReference>
<evidence type="ECO:0000256" key="4">
    <source>
        <dbReference type="ARBA" id="ARBA00022553"/>
    </source>
</evidence>
<evidence type="ECO:0000256" key="5">
    <source>
        <dbReference type="ARBA" id="ARBA00022741"/>
    </source>
</evidence>
<evidence type="ECO:0000256" key="6">
    <source>
        <dbReference type="ARBA" id="ARBA00022840"/>
    </source>
</evidence>
<dbReference type="GO" id="GO:0140662">
    <property type="term" value="F:ATP-dependent protein folding chaperone"/>
    <property type="evidence" value="ECO:0007669"/>
    <property type="project" value="InterPro"/>
</dbReference>
<dbReference type="Pfam" id="PF00012">
    <property type="entry name" value="HSP70"/>
    <property type="match status" value="1"/>
</dbReference>
<dbReference type="Gene3D" id="1.20.1270.10">
    <property type="match status" value="1"/>
</dbReference>
<feature type="compositionally biased region" description="Acidic residues" evidence="12">
    <location>
        <begin position="623"/>
        <end position="632"/>
    </location>
</feature>
<accession>A0A937CZD1</accession>
<feature type="region of interest" description="Disordered" evidence="12">
    <location>
        <begin position="600"/>
        <end position="639"/>
    </location>
</feature>
<dbReference type="GO" id="GO:0005524">
    <property type="term" value="F:ATP binding"/>
    <property type="evidence" value="ECO:0007669"/>
    <property type="project" value="UniProtKB-UniRule"/>
</dbReference>
<evidence type="ECO:0000256" key="7">
    <source>
        <dbReference type="ARBA" id="ARBA00023016"/>
    </source>
</evidence>
<keyword evidence="7 9" id="KW-0346">Stress response</keyword>
<dbReference type="PROSITE" id="PS00329">
    <property type="entry name" value="HSP70_2"/>
    <property type="match status" value="1"/>
</dbReference>
<reference evidence="13" key="1">
    <citation type="submission" date="2021-01" db="EMBL/GenBank/DDBJ databases">
        <title>Microvirga sp.</title>
        <authorList>
            <person name="Kim M.K."/>
        </authorList>
    </citation>
    <scope>NUCLEOTIDE SEQUENCE</scope>
    <source>
        <strain evidence="13">5420S-16</strain>
    </source>
</reference>
<gene>
    <name evidence="9 13" type="primary">dnaK</name>
    <name evidence="13" type="ORF">JKG68_07955</name>
</gene>
<dbReference type="InterPro" id="IPR012725">
    <property type="entry name" value="Chaperone_DnaK"/>
</dbReference>
<comment type="caution">
    <text evidence="13">The sequence shown here is derived from an EMBL/GenBank/DDBJ whole genome shotgun (WGS) entry which is preliminary data.</text>
</comment>
<dbReference type="NCBIfam" id="NF001413">
    <property type="entry name" value="PRK00290.1"/>
    <property type="match status" value="1"/>
</dbReference>
<evidence type="ECO:0000313" key="14">
    <source>
        <dbReference type="Proteomes" id="UP000605848"/>
    </source>
</evidence>
<evidence type="ECO:0000313" key="13">
    <source>
        <dbReference type="EMBL" id="MBL0403892.1"/>
    </source>
</evidence>
<dbReference type="InterPro" id="IPR043129">
    <property type="entry name" value="ATPase_NBD"/>
</dbReference>
<dbReference type="Gene3D" id="3.30.420.40">
    <property type="match status" value="2"/>
</dbReference>